<evidence type="ECO:0000313" key="1">
    <source>
        <dbReference type="EMBL" id="KAL3640830.1"/>
    </source>
</evidence>
<organism evidence="1 2">
    <name type="scientific">Castilleja foliolosa</name>
    <dbReference type="NCBI Taxonomy" id="1961234"/>
    <lineage>
        <taxon>Eukaryota</taxon>
        <taxon>Viridiplantae</taxon>
        <taxon>Streptophyta</taxon>
        <taxon>Embryophyta</taxon>
        <taxon>Tracheophyta</taxon>
        <taxon>Spermatophyta</taxon>
        <taxon>Magnoliopsida</taxon>
        <taxon>eudicotyledons</taxon>
        <taxon>Gunneridae</taxon>
        <taxon>Pentapetalae</taxon>
        <taxon>asterids</taxon>
        <taxon>lamiids</taxon>
        <taxon>Lamiales</taxon>
        <taxon>Orobanchaceae</taxon>
        <taxon>Pedicularideae</taxon>
        <taxon>Castillejinae</taxon>
        <taxon>Castilleja</taxon>
    </lineage>
</organism>
<keyword evidence="2" id="KW-1185">Reference proteome</keyword>
<dbReference type="EMBL" id="JAVIJP010000017">
    <property type="protein sequence ID" value="KAL3640830.1"/>
    <property type="molecule type" value="Genomic_DNA"/>
</dbReference>
<gene>
    <name evidence="1" type="ORF">CASFOL_015798</name>
</gene>
<reference evidence="2" key="1">
    <citation type="journal article" date="2024" name="IScience">
        <title>Strigolactones Initiate the Formation of Haustorium-like Structures in Castilleja.</title>
        <authorList>
            <person name="Buerger M."/>
            <person name="Peterson D."/>
            <person name="Chory J."/>
        </authorList>
    </citation>
    <scope>NUCLEOTIDE SEQUENCE [LARGE SCALE GENOMIC DNA]</scope>
</reference>
<accession>A0ABD3DEQ9</accession>
<dbReference type="Proteomes" id="UP001632038">
    <property type="component" value="Unassembled WGS sequence"/>
</dbReference>
<protein>
    <submittedName>
        <fullName evidence="1">Uncharacterized protein</fullName>
    </submittedName>
</protein>
<proteinExistence type="predicted"/>
<dbReference type="AlphaFoldDB" id="A0ABD3DEQ9"/>
<comment type="caution">
    <text evidence="1">The sequence shown here is derived from an EMBL/GenBank/DDBJ whole genome shotgun (WGS) entry which is preliminary data.</text>
</comment>
<evidence type="ECO:0000313" key="2">
    <source>
        <dbReference type="Proteomes" id="UP001632038"/>
    </source>
</evidence>
<name>A0ABD3DEQ9_9LAMI</name>
<sequence>MNCICCLDVAPYLRNSKSNLIVAALICSRQPCMQKKS</sequence>